<name>A0A8H5H6Q4_9AGAR</name>
<feature type="compositionally biased region" description="Low complexity" evidence="1">
    <location>
        <begin position="190"/>
        <end position="214"/>
    </location>
</feature>
<sequence>MLSDIKRGGLNGVGGLQTPLHPRSFFSFFSLIYKQMASDNRNCSTLPPPPEIITYRLGDKLIYVKPVTDYDQAIDLAIQEFPILKAYTEKGDGRDRIAFYTVTEGRGTKHSVCISKSAWEPCVSRMLRGDVVNIVVTPSSSSSNTSPSSPSSSSVSFKANETDFPPPSYLEVPVPDQSGRSPTSHRRSRSTGTVVGPSSSSSSAGRPRSPSGSTKSTESRRRSWFRK</sequence>
<evidence type="ECO:0000313" key="2">
    <source>
        <dbReference type="EMBL" id="KAF5377717.1"/>
    </source>
</evidence>
<feature type="compositionally biased region" description="Low complexity" evidence="1">
    <location>
        <begin position="138"/>
        <end position="156"/>
    </location>
</feature>
<dbReference type="OrthoDB" id="3198848at2759"/>
<organism evidence="2 3">
    <name type="scientific">Collybiopsis confluens</name>
    <dbReference type="NCBI Taxonomy" id="2823264"/>
    <lineage>
        <taxon>Eukaryota</taxon>
        <taxon>Fungi</taxon>
        <taxon>Dikarya</taxon>
        <taxon>Basidiomycota</taxon>
        <taxon>Agaricomycotina</taxon>
        <taxon>Agaricomycetes</taxon>
        <taxon>Agaricomycetidae</taxon>
        <taxon>Agaricales</taxon>
        <taxon>Marasmiineae</taxon>
        <taxon>Omphalotaceae</taxon>
        <taxon>Collybiopsis</taxon>
    </lineage>
</organism>
<dbReference type="AlphaFoldDB" id="A0A8H5H6Q4"/>
<reference evidence="2 3" key="1">
    <citation type="journal article" date="2020" name="ISME J.">
        <title>Uncovering the hidden diversity of litter-decomposition mechanisms in mushroom-forming fungi.</title>
        <authorList>
            <person name="Floudas D."/>
            <person name="Bentzer J."/>
            <person name="Ahren D."/>
            <person name="Johansson T."/>
            <person name="Persson P."/>
            <person name="Tunlid A."/>
        </authorList>
    </citation>
    <scope>NUCLEOTIDE SEQUENCE [LARGE SCALE GENOMIC DNA]</scope>
    <source>
        <strain evidence="2 3">CBS 406.79</strain>
    </source>
</reference>
<gene>
    <name evidence="2" type="ORF">D9757_009391</name>
</gene>
<keyword evidence="3" id="KW-1185">Reference proteome</keyword>
<evidence type="ECO:0000313" key="3">
    <source>
        <dbReference type="Proteomes" id="UP000518752"/>
    </source>
</evidence>
<proteinExistence type="predicted"/>
<protein>
    <submittedName>
        <fullName evidence="2">Uncharacterized protein</fullName>
    </submittedName>
</protein>
<evidence type="ECO:0000256" key="1">
    <source>
        <dbReference type="SAM" id="MobiDB-lite"/>
    </source>
</evidence>
<comment type="caution">
    <text evidence="2">The sequence shown here is derived from an EMBL/GenBank/DDBJ whole genome shotgun (WGS) entry which is preliminary data.</text>
</comment>
<feature type="region of interest" description="Disordered" evidence="1">
    <location>
        <begin position="138"/>
        <end position="227"/>
    </location>
</feature>
<accession>A0A8H5H6Q4</accession>
<dbReference type="EMBL" id="JAACJN010000082">
    <property type="protein sequence ID" value="KAF5377717.1"/>
    <property type="molecule type" value="Genomic_DNA"/>
</dbReference>
<dbReference type="Proteomes" id="UP000518752">
    <property type="component" value="Unassembled WGS sequence"/>
</dbReference>